<dbReference type="EMBL" id="CP069024">
    <property type="protein sequence ID" value="QRC91947.1"/>
    <property type="molecule type" value="Genomic_DNA"/>
</dbReference>
<organism evidence="1 2">
    <name type="scientific">Phaeosphaeria nodorum (strain SN15 / ATCC MYA-4574 / FGSC 10173)</name>
    <name type="common">Glume blotch fungus</name>
    <name type="synonym">Parastagonospora nodorum</name>
    <dbReference type="NCBI Taxonomy" id="321614"/>
    <lineage>
        <taxon>Eukaryota</taxon>
        <taxon>Fungi</taxon>
        <taxon>Dikarya</taxon>
        <taxon>Ascomycota</taxon>
        <taxon>Pezizomycotina</taxon>
        <taxon>Dothideomycetes</taxon>
        <taxon>Pleosporomycetidae</taxon>
        <taxon>Pleosporales</taxon>
        <taxon>Pleosporineae</taxon>
        <taxon>Phaeosphaeriaceae</taxon>
        <taxon>Parastagonospora</taxon>
    </lineage>
</organism>
<evidence type="ECO:0000313" key="1">
    <source>
        <dbReference type="EMBL" id="QRC91947.1"/>
    </source>
</evidence>
<reference evidence="2" key="1">
    <citation type="journal article" date="2021" name="BMC Genomics">
        <title>Chromosome-level genome assembly and manually-curated proteome of model necrotroph Parastagonospora nodorum Sn15 reveals a genome-wide trove of candidate effector homologs, and redundancy of virulence-related functions within an accessory chromosome.</title>
        <authorList>
            <person name="Bertazzoni S."/>
            <person name="Jones D.A.B."/>
            <person name="Phan H.T."/>
            <person name="Tan K.-C."/>
            <person name="Hane J.K."/>
        </authorList>
    </citation>
    <scope>NUCLEOTIDE SEQUENCE [LARGE SCALE GENOMIC DNA]</scope>
    <source>
        <strain evidence="2">SN15 / ATCC MYA-4574 / FGSC 10173)</strain>
    </source>
</reference>
<proteinExistence type="predicted"/>
<sequence length="58" mass="6679">HLSPSRRRREVYISPFAQYLDGQPSSLICPSHTHFQTKPTNPSNQHVSLQLPDLLLLR</sequence>
<keyword evidence="2" id="KW-1185">Reference proteome</keyword>
<dbReference type="Proteomes" id="UP000663193">
    <property type="component" value="Chromosome 2"/>
</dbReference>
<dbReference type="AlphaFoldDB" id="A0A7U2HXQ6"/>
<gene>
    <name evidence="1" type="ORF">JI435_200190</name>
</gene>
<accession>A0A7U2HXQ6</accession>
<evidence type="ECO:0000313" key="2">
    <source>
        <dbReference type="Proteomes" id="UP000663193"/>
    </source>
</evidence>
<name>A0A7U2HXQ6_PHANO</name>
<protein>
    <submittedName>
        <fullName evidence="1">Uncharacterized protein</fullName>
    </submittedName>
</protein>
<feature type="non-terminal residue" evidence="1">
    <location>
        <position position="58"/>
    </location>
</feature>
<dbReference type="VEuPathDB" id="FungiDB:JI435_200190"/>